<dbReference type="SUPFAM" id="SSF52266">
    <property type="entry name" value="SGNH hydrolase"/>
    <property type="match status" value="1"/>
</dbReference>
<dbReference type="Proteomes" id="UP000198935">
    <property type="component" value="Unassembled WGS sequence"/>
</dbReference>
<dbReference type="GO" id="GO:0016788">
    <property type="term" value="F:hydrolase activity, acting on ester bonds"/>
    <property type="evidence" value="ECO:0007669"/>
    <property type="project" value="InterPro"/>
</dbReference>
<evidence type="ECO:0000313" key="3">
    <source>
        <dbReference type="EMBL" id="SDY03507.1"/>
    </source>
</evidence>
<keyword evidence="2" id="KW-0378">Hydrolase</keyword>
<dbReference type="InterPro" id="IPR001087">
    <property type="entry name" value="GDSL"/>
</dbReference>
<dbReference type="CDD" id="cd01821">
    <property type="entry name" value="Rhamnogalacturan_acetylesterase_like"/>
    <property type="match status" value="1"/>
</dbReference>
<reference evidence="4" key="1">
    <citation type="submission" date="2016-10" db="EMBL/GenBank/DDBJ databases">
        <authorList>
            <person name="Varghese N."/>
            <person name="Submissions S."/>
        </authorList>
    </citation>
    <scope>NUCLEOTIDE SEQUENCE [LARGE SCALE GENOMIC DNA]</scope>
    <source>
        <strain evidence="4">SP</strain>
    </source>
</reference>
<accession>A0A1H3GK79</accession>
<proteinExistence type="inferred from homology"/>
<dbReference type="InterPro" id="IPR036514">
    <property type="entry name" value="SGNH_hydro_sf"/>
</dbReference>
<dbReference type="PANTHER" id="PTHR43695:SF1">
    <property type="entry name" value="RHAMNOGALACTURONAN ACETYLESTERASE"/>
    <property type="match status" value="1"/>
</dbReference>
<evidence type="ECO:0000256" key="1">
    <source>
        <dbReference type="ARBA" id="ARBA00008668"/>
    </source>
</evidence>
<dbReference type="AlphaFoldDB" id="A0A1H3GK79"/>
<dbReference type="EMBL" id="FNPI01000001">
    <property type="protein sequence ID" value="SDY03507.1"/>
    <property type="molecule type" value="Genomic_DNA"/>
</dbReference>
<organism evidence="3 4">
    <name type="scientific">Evansella caseinilytica</name>
    <dbReference type="NCBI Taxonomy" id="1503961"/>
    <lineage>
        <taxon>Bacteria</taxon>
        <taxon>Bacillati</taxon>
        <taxon>Bacillota</taxon>
        <taxon>Bacilli</taxon>
        <taxon>Bacillales</taxon>
        <taxon>Bacillaceae</taxon>
        <taxon>Evansella</taxon>
    </lineage>
</organism>
<dbReference type="OrthoDB" id="9807041at2"/>
<dbReference type="InterPro" id="IPR037459">
    <property type="entry name" value="RhgT-like"/>
</dbReference>
<comment type="similarity">
    <text evidence="1">Belongs to the 'GDSL' lipolytic enzyme family.</text>
</comment>
<sequence length="220" mass="24706">MCGKVNVYLAGDSTVQTYDKSDAPQSGWGKWLATFFPCNVTVLNHAIGGRSSKTFITEGRLAAIVEQIRENDYLFVQIGHNDATKNKPERYTEPFTTYKNYLKMYIDGARSRKAIPVLLTPVARLHYENGTFVNDFPEYCRAMKEVAAEKDVLLIDLMARSLEEYASAGYEAVRSYFMISVNGADCTHFTETGAKVIARLVAEGIRDLNIELSSCVRMKK</sequence>
<dbReference type="Gene3D" id="3.40.50.1110">
    <property type="entry name" value="SGNH hydrolase"/>
    <property type="match status" value="1"/>
</dbReference>
<protein>
    <submittedName>
        <fullName evidence="3">Lysophospholipase L1</fullName>
    </submittedName>
</protein>
<dbReference type="STRING" id="1503961.SAMN05421736_101193"/>
<dbReference type="PANTHER" id="PTHR43695">
    <property type="entry name" value="PUTATIVE (AFU_ORTHOLOGUE AFUA_2G17250)-RELATED"/>
    <property type="match status" value="1"/>
</dbReference>
<evidence type="ECO:0000313" key="4">
    <source>
        <dbReference type="Proteomes" id="UP000198935"/>
    </source>
</evidence>
<gene>
    <name evidence="3" type="ORF">SAMN05421736_101193</name>
</gene>
<dbReference type="Pfam" id="PF00657">
    <property type="entry name" value="Lipase_GDSL"/>
    <property type="match status" value="1"/>
</dbReference>
<evidence type="ECO:0000256" key="2">
    <source>
        <dbReference type="ARBA" id="ARBA00022801"/>
    </source>
</evidence>
<keyword evidence="4" id="KW-1185">Reference proteome</keyword>
<name>A0A1H3GK79_9BACI</name>